<sequence>MAAGRRLAGDGADDGEGEDGRIGNQPGEDDACGEDRLGSWMDGPPPGMLGLPQGLRIRRAQGGGGQPQSGLACVDDPAAALPAFSGRERWLLGIACVMCLLMTAHFWFRRVVPATEPWRQGCRQCSDDWWGDFWRWRLGELRDIGADGRPRLQPPPEGMEWEWGNRSADTDWFNASAELVRAVVLPHLDPAKSGPVLQIGCGDSPLPALLHQAGFRDATHIDIAPQVVEAMRERYPAADWPGVRFERRDFMAAPAAGGGAPPPAGGYWLVVDKAGIWDWLQEEAPAGLPVLLDRVHGALVPPPQRGLYVVVTKQNPGQLAAALARVAAAAPGGAGGRFAVEASRPLGSSGLAWAYVLVAL</sequence>
<dbReference type="PANTHER" id="PTHR12176">
    <property type="entry name" value="SAM-DEPENDENT METHYLTRANSFERASE SUPERFAMILY PROTEIN"/>
    <property type="match status" value="1"/>
</dbReference>
<name>A0ABN9V621_9DINO</name>
<gene>
    <name evidence="5" type="ORF">PCOR1329_LOCUS54270</name>
</gene>
<evidence type="ECO:0000256" key="2">
    <source>
        <dbReference type="ARBA" id="ARBA00022603"/>
    </source>
</evidence>
<dbReference type="InterPro" id="IPR029063">
    <property type="entry name" value="SAM-dependent_MTases_sf"/>
</dbReference>
<comment type="similarity">
    <text evidence="1">Belongs to the methyltransferase superfamily.</text>
</comment>
<feature type="compositionally biased region" description="Low complexity" evidence="4">
    <location>
        <begin position="1"/>
        <end position="10"/>
    </location>
</feature>
<evidence type="ECO:0000313" key="5">
    <source>
        <dbReference type="EMBL" id="CAK0867295.1"/>
    </source>
</evidence>
<comment type="caution">
    <text evidence="5">The sequence shown here is derived from an EMBL/GenBank/DDBJ whole genome shotgun (WGS) entry which is preliminary data.</text>
</comment>
<dbReference type="Gene3D" id="3.40.50.150">
    <property type="entry name" value="Vaccinia Virus protein VP39"/>
    <property type="match status" value="1"/>
</dbReference>
<evidence type="ECO:0000313" key="6">
    <source>
        <dbReference type="Proteomes" id="UP001189429"/>
    </source>
</evidence>
<evidence type="ECO:0000256" key="4">
    <source>
        <dbReference type="SAM" id="MobiDB-lite"/>
    </source>
</evidence>
<feature type="region of interest" description="Disordered" evidence="4">
    <location>
        <begin position="1"/>
        <end position="45"/>
    </location>
</feature>
<organism evidence="5 6">
    <name type="scientific">Prorocentrum cordatum</name>
    <dbReference type="NCBI Taxonomy" id="2364126"/>
    <lineage>
        <taxon>Eukaryota</taxon>
        <taxon>Sar</taxon>
        <taxon>Alveolata</taxon>
        <taxon>Dinophyceae</taxon>
        <taxon>Prorocentrales</taxon>
        <taxon>Prorocentraceae</taxon>
        <taxon>Prorocentrum</taxon>
    </lineage>
</organism>
<evidence type="ECO:0008006" key="7">
    <source>
        <dbReference type="Google" id="ProtNLM"/>
    </source>
</evidence>
<accession>A0ABN9V621</accession>
<evidence type="ECO:0000256" key="3">
    <source>
        <dbReference type="ARBA" id="ARBA00022679"/>
    </source>
</evidence>
<keyword evidence="2" id="KW-0489">Methyltransferase</keyword>
<protein>
    <recommendedName>
        <fullName evidence="7">Methyltransferase domain-containing protein</fullName>
    </recommendedName>
</protein>
<keyword evidence="6" id="KW-1185">Reference proteome</keyword>
<dbReference type="SUPFAM" id="SSF53335">
    <property type="entry name" value="S-adenosyl-L-methionine-dependent methyltransferases"/>
    <property type="match status" value="1"/>
</dbReference>
<dbReference type="InterPro" id="IPR051419">
    <property type="entry name" value="Lys/N-term_MeTrsfase_sf"/>
</dbReference>
<reference evidence="5" key="1">
    <citation type="submission" date="2023-10" db="EMBL/GenBank/DDBJ databases">
        <authorList>
            <person name="Chen Y."/>
            <person name="Shah S."/>
            <person name="Dougan E. K."/>
            <person name="Thang M."/>
            <person name="Chan C."/>
        </authorList>
    </citation>
    <scope>NUCLEOTIDE SEQUENCE [LARGE SCALE GENOMIC DNA]</scope>
</reference>
<evidence type="ECO:0000256" key="1">
    <source>
        <dbReference type="ARBA" id="ARBA00008361"/>
    </source>
</evidence>
<keyword evidence="3" id="KW-0808">Transferase</keyword>
<proteinExistence type="inferred from homology"/>
<dbReference type="EMBL" id="CAUYUJ010016627">
    <property type="protein sequence ID" value="CAK0867295.1"/>
    <property type="molecule type" value="Genomic_DNA"/>
</dbReference>
<dbReference type="Proteomes" id="UP001189429">
    <property type="component" value="Unassembled WGS sequence"/>
</dbReference>